<reference evidence="4 5" key="1">
    <citation type="submission" date="2016-07" db="EMBL/GenBank/DDBJ databases">
        <title>Comparative genomics of the Campylobacter concisus group.</title>
        <authorList>
            <person name="Miller W.G."/>
            <person name="Yee E."/>
            <person name="Chapman M.H."/>
            <person name="Huynh S."/>
            <person name="Bono J.L."/>
            <person name="On S.L.W."/>
            <person name="StLeger J."/>
            <person name="Foster G."/>
            <person name="Parker C.T."/>
        </authorList>
    </citation>
    <scope>NUCLEOTIDE SEQUENCE [LARGE SCALE GENOMIC DNA]</scope>
    <source>
        <strain evidence="4 5">CCUG 21559</strain>
    </source>
</reference>
<dbReference type="GO" id="GO:0005576">
    <property type="term" value="C:extracellular region"/>
    <property type="evidence" value="ECO:0007669"/>
    <property type="project" value="UniProtKB-SubCell"/>
</dbReference>
<comment type="subcellular location">
    <subcellularLocation>
        <location evidence="1">Secreted</location>
    </subcellularLocation>
</comment>
<dbReference type="InterPro" id="IPR002509">
    <property type="entry name" value="NODB_dom"/>
</dbReference>
<proteinExistence type="predicted"/>
<accession>A0A6G5QJI0</accession>
<dbReference type="PANTHER" id="PTHR34216">
    <property type="match status" value="1"/>
</dbReference>
<evidence type="ECO:0000313" key="5">
    <source>
        <dbReference type="Proteomes" id="UP000503264"/>
    </source>
</evidence>
<dbReference type="Proteomes" id="UP000503264">
    <property type="component" value="Chromosome"/>
</dbReference>
<dbReference type="InterPro" id="IPR051398">
    <property type="entry name" value="Polysacch_Deacetylase"/>
</dbReference>
<dbReference type="Pfam" id="PF01522">
    <property type="entry name" value="Polysacc_deac_1"/>
    <property type="match status" value="1"/>
</dbReference>
<dbReference type="AlphaFoldDB" id="A0A6G5QJI0"/>
<protein>
    <submittedName>
        <fullName evidence="4">Polysaccharide deacetylase</fullName>
    </submittedName>
</protein>
<evidence type="ECO:0000313" key="4">
    <source>
        <dbReference type="EMBL" id="QCD45636.1"/>
    </source>
</evidence>
<organism evidence="4 5">
    <name type="scientific">Campylobacter mucosalis CCUG 21559</name>
    <dbReference type="NCBI Taxonomy" id="1032067"/>
    <lineage>
        <taxon>Bacteria</taxon>
        <taxon>Pseudomonadati</taxon>
        <taxon>Campylobacterota</taxon>
        <taxon>Epsilonproteobacteria</taxon>
        <taxon>Campylobacterales</taxon>
        <taxon>Campylobacteraceae</taxon>
        <taxon>Campylobacter</taxon>
    </lineage>
</organism>
<feature type="domain" description="NodB homology" evidence="3">
    <location>
        <begin position="74"/>
        <end position="320"/>
    </location>
</feature>
<name>A0A6G5QJI0_9BACT</name>
<sequence>MRILFLLVFGFVFAFADAHIFVYHRFDDPKHSSTNISTEILRKQFDYIKQKGYEVVPLEMMVERLKNGEDVPNNWVVLVVDDGYKSFYRNGLPVFKEYGYPFTLFVYVEASARKYGDYMSFDEIKETSKYGDIQYHSYAHLHMVGLDDDRLKQDFSDGIAVFEKYMGKKPKYFAYPYGEYDERVIKKAKEFGFEALLNQNTGAVSAKSDRFDLNRTPLKDETSMDVAFADEYLDAKWIFPKDYPKNNVIDELSIIVDDKNATKAKFFVSGLSSYKSVDIKDGVFYYKFKNPLDKYKVRISLKIGRKTTTKILVKDINNVE</sequence>
<keyword evidence="2" id="KW-0732">Signal</keyword>
<gene>
    <name evidence="4" type="ORF">CMUC_1894</name>
</gene>
<dbReference type="Gene3D" id="3.20.20.370">
    <property type="entry name" value="Glycoside hydrolase/deacetylase"/>
    <property type="match status" value="1"/>
</dbReference>
<dbReference type="RefSeq" id="WP_051654920.1">
    <property type="nucleotide sequence ID" value="NZ_CP012542.1"/>
</dbReference>
<dbReference type="CDD" id="cd10973">
    <property type="entry name" value="CE4_DAC_u4_5s"/>
    <property type="match status" value="1"/>
</dbReference>
<dbReference type="PROSITE" id="PS51677">
    <property type="entry name" value="NODB"/>
    <property type="match status" value="1"/>
</dbReference>
<dbReference type="GO" id="GO:0016810">
    <property type="term" value="F:hydrolase activity, acting on carbon-nitrogen (but not peptide) bonds"/>
    <property type="evidence" value="ECO:0007669"/>
    <property type="project" value="InterPro"/>
</dbReference>
<dbReference type="EMBL" id="CP012542">
    <property type="protein sequence ID" value="QCD45636.1"/>
    <property type="molecule type" value="Genomic_DNA"/>
</dbReference>
<dbReference type="GO" id="GO:0005975">
    <property type="term" value="P:carbohydrate metabolic process"/>
    <property type="evidence" value="ECO:0007669"/>
    <property type="project" value="InterPro"/>
</dbReference>
<dbReference type="SUPFAM" id="SSF88713">
    <property type="entry name" value="Glycoside hydrolase/deacetylase"/>
    <property type="match status" value="1"/>
</dbReference>
<keyword evidence="5" id="KW-1185">Reference proteome</keyword>
<dbReference type="InterPro" id="IPR011330">
    <property type="entry name" value="Glyco_hydro/deAcase_b/a-brl"/>
</dbReference>
<evidence type="ECO:0000256" key="1">
    <source>
        <dbReference type="ARBA" id="ARBA00004613"/>
    </source>
</evidence>
<evidence type="ECO:0000259" key="3">
    <source>
        <dbReference type="PROSITE" id="PS51677"/>
    </source>
</evidence>
<dbReference type="PANTHER" id="PTHR34216:SF3">
    <property type="entry name" value="POLY-BETA-1,6-N-ACETYL-D-GLUCOSAMINE N-DEACETYLASE"/>
    <property type="match status" value="1"/>
</dbReference>
<evidence type="ECO:0000256" key="2">
    <source>
        <dbReference type="ARBA" id="ARBA00022729"/>
    </source>
</evidence>